<keyword evidence="3" id="KW-1185">Reference proteome</keyword>
<dbReference type="PANTHER" id="PTHR16166">
    <property type="entry name" value="VACUOLAR PROTEIN SORTING-ASSOCIATED PROTEIN VPS13"/>
    <property type="match status" value="1"/>
</dbReference>
<feature type="domain" description="Intermembrane lipid transfer protein VPS13-like C-terminal" evidence="2">
    <location>
        <begin position="441"/>
        <end position="548"/>
    </location>
</feature>
<dbReference type="PANTHER" id="PTHR16166:SF93">
    <property type="entry name" value="INTERMEMBRANE LIPID TRANSFER PROTEIN VPS13"/>
    <property type="match status" value="1"/>
</dbReference>
<dbReference type="GO" id="GO:0045053">
    <property type="term" value="P:protein retention in Golgi apparatus"/>
    <property type="evidence" value="ECO:0007669"/>
    <property type="project" value="TreeGrafter"/>
</dbReference>
<name>A0A9C6WVR5_FRAOC</name>
<sequence>MYMTKPFYGELRRRYNPAFWMQLRRSEHLTYCRMSIHRLQLDNQQPSAHFPTVLCPAPGSGAPAPAPAQAARRALLKPCVDLLVLRRARPAYRQNVYKYVKVVVQEFSVQLERDFLDALLASWAAATAPPGRPIPDDDQHRLLEGLRQDVARSYVPVHFLGVKLREAMPRPVIESVHLSPLRIRLSLFLRGSARTGGRSLAGKRAIVDHVFNALVPSAAEIKNVRLKLPYFERKGVQATCRDVAGDAQRHYYAQLVQQVHVMVLGLDVLGNPYGLVSDFTDGFGEFFYEPYMGTIESPDEFAEDLSRAAQALLGNLTGAEASGLSLLAPSLGAMLTNLTFEDEYKKKRRFCLQQATDLPELARTASKTFSMGVLMGLSGVVLKPSLGAPQEGVEGFFRGTGKGFLGLMTKPGGGVVDCIATAHDGIRRATEMGEDMVMRARLPRHLNPYQGLRPFSVYEATGQHLLSTLSRGHYADSDLYWAHAALAADGKTTMLITLQHVFLLERCRQWGPIEVDWAIRVDDIMEVPKLELNKLVFIVRQDDSFSAFSGDERSVTSEDPAVLAWLRDKVETVLVLNMEDRPVPATT</sequence>
<evidence type="ECO:0000256" key="1">
    <source>
        <dbReference type="ARBA" id="ARBA00006545"/>
    </source>
</evidence>
<gene>
    <name evidence="4" type="primary">LOC113217082</name>
</gene>
<dbReference type="Proteomes" id="UP000504606">
    <property type="component" value="Unplaced"/>
</dbReference>
<accession>A0A9C6WVR5</accession>
<dbReference type="AlphaFoldDB" id="A0A9C6WVR5"/>
<dbReference type="GO" id="GO:0006623">
    <property type="term" value="P:protein targeting to vacuole"/>
    <property type="evidence" value="ECO:0007669"/>
    <property type="project" value="TreeGrafter"/>
</dbReference>
<dbReference type="InterPro" id="IPR056748">
    <property type="entry name" value="VPS13-like_C"/>
</dbReference>
<evidence type="ECO:0000259" key="2">
    <source>
        <dbReference type="Pfam" id="PF25037"/>
    </source>
</evidence>
<reference evidence="4" key="1">
    <citation type="submission" date="2025-08" db="UniProtKB">
        <authorList>
            <consortium name="RefSeq"/>
        </authorList>
    </citation>
    <scope>IDENTIFICATION</scope>
    <source>
        <tissue evidence="4">Whole organism</tissue>
    </source>
</reference>
<dbReference type="RefSeq" id="XP_052120649.1">
    <property type="nucleotide sequence ID" value="XM_052264689.1"/>
</dbReference>
<dbReference type="Pfam" id="PF25037">
    <property type="entry name" value="VPS13_C"/>
    <property type="match status" value="1"/>
</dbReference>
<dbReference type="InterPro" id="IPR026847">
    <property type="entry name" value="VPS13"/>
</dbReference>
<dbReference type="KEGG" id="foc:113217082"/>
<protein>
    <submittedName>
        <fullName evidence="4">Intermembrane lipid transfer protein Vps13-like</fullName>
    </submittedName>
</protein>
<dbReference type="GeneID" id="113217082"/>
<proteinExistence type="inferred from homology"/>
<organism evidence="3 4">
    <name type="scientific">Frankliniella occidentalis</name>
    <name type="common">Western flower thrips</name>
    <name type="synonym">Euthrips occidentalis</name>
    <dbReference type="NCBI Taxonomy" id="133901"/>
    <lineage>
        <taxon>Eukaryota</taxon>
        <taxon>Metazoa</taxon>
        <taxon>Ecdysozoa</taxon>
        <taxon>Arthropoda</taxon>
        <taxon>Hexapoda</taxon>
        <taxon>Insecta</taxon>
        <taxon>Pterygota</taxon>
        <taxon>Neoptera</taxon>
        <taxon>Paraneoptera</taxon>
        <taxon>Thysanoptera</taxon>
        <taxon>Terebrantia</taxon>
        <taxon>Thripoidea</taxon>
        <taxon>Thripidae</taxon>
        <taxon>Frankliniella</taxon>
    </lineage>
</organism>
<evidence type="ECO:0000313" key="4">
    <source>
        <dbReference type="RefSeq" id="XP_052120649.1"/>
    </source>
</evidence>
<comment type="similarity">
    <text evidence="1">Belongs to the VPS13 family.</text>
</comment>
<evidence type="ECO:0000313" key="3">
    <source>
        <dbReference type="Proteomes" id="UP000504606"/>
    </source>
</evidence>
<dbReference type="OrthoDB" id="428159at2759"/>